<evidence type="ECO:0000256" key="1">
    <source>
        <dbReference type="SAM" id="MobiDB-lite"/>
    </source>
</evidence>
<dbReference type="Pfam" id="PF00501">
    <property type="entry name" value="AMP-binding"/>
    <property type="match status" value="1"/>
</dbReference>
<dbReference type="PROSITE" id="PS00455">
    <property type="entry name" value="AMP_BINDING"/>
    <property type="match status" value="1"/>
</dbReference>
<feature type="domain" description="AMP-dependent synthetase/ligase" evidence="2">
    <location>
        <begin position="14"/>
        <end position="359"/>
    </location>
</feature>
<dbReference type="SUPFAM" id="SSF56801">
    <property type="entry name" value="Acetyl-CoA synthetase-like"/>
    <property type="match status" value="1"/>
</dbReference>
<dbReference type="PANTHER" id="PTHR24096">
    <property type="entry name" value="LONG-CHAIN-FATTY-ACID--COA LIGASE"/>
    <property type="match status" value="1"/>
</dbReference>
<protein>
    <submittedName>
        <fullName evidence="4">Long-chain acyl-CoA synthetase</fullName>
        <ecNumber evidence="4">6.2.1.3</ecNumber>
    </submittedName>
</protein>
<dbReference type="EMBL" id="JACHGB010000008">
    <property type="protein sequence ID" value="MBB5273645.1"/>
    <property type="molecule type" value="Genomic_DNA"/>
</dbReference>
<dbReference type="InterPro" id="IPR042099">
    <property type="entry name" value="ANL_N_sf"/>
</dbReference>
<sequence>MGKVWLGERVRSSAEIDRRIAQAASGFESLGLAAGDGVALCLRNDYAFFEAGNGAGQLGVYPVAMNWHYTVDEANYLLKDSGAKALVIHADLLAPIRDAIPEGVKVLVVRVPPEIRAAYGLAPEAGEVPAGMTDWDAWCDGFAPRTAPPQPMPSAIIYTSGTTGRPKGVRRPTPTPERREASDRVFARSYGFGGDFDDPSTVVTAVVGPIYHSAPYAHASYSYRMGAELVILPRFDPEELLRAIEKHRITHLNMVPIMFNRLLKLPEEVRRRYDLSSLRFVAHAAAPVSPPVKRAMIDWWGPIINEYYGSTEMSNVTFCTAQEWLEHPGTVGRVVQGAEVRIVDAEGKELPPRAIGEVIGRVLGVGSFEYHGDPDKTRRAQKGDLVSPGDVGYFDEDGFLYLCDRSNDMIISGGVNIYPAQIEAELQRMPEVADCAVFGIPDDEYGEAVCAVIQPQPGTEPTEAGVRAFLRKHVAGYMVPRRVEFLPELPREDSGKIFKRKLRQPYWENAGRSI</sequence>
<evidence type="ECO:0000259" key="3">
    <source>
        <dbReference type="Pfam" id="PF13193"/>
    </source>
</evidence>
<dbReference type="EC" id="6.2.1.3" evidence="4"/>
<dbReference type="PANTHER" id="PTHR24096:SF323">
    <property type="entry name" value="BLR3536 PROTEIN"/>
    <property type="match status" value="1"/>
</dbReference>
<name>A0A7W8HM82_9BURK</name>
<reference evidence="4 5" key="1">
    <citation type="submission" date="2020-08" db="EMBL/GenBank/DDBJ databases">
        <title>Genomic Encyclopedia of Type Strains, Phase IV (KMG-IV): sequencing the most valuable type-strain genomes for metagenomic binning, comparative biology and taxonomic classification.</title>
        <authorList>
            <person name="Goeker M."/>
        </authorList>
    </citation>
    <scope>NUCLEOTIDE SEQUENCE [LARGE SCALE GENOMIC DNA]</scope>
    <source>
        <strain evidence="4 5">DSM 29781</strain>
    </source>
</reference>
<dbReference type="InterPro" id="IPR020845">
    <property type="entry name" value="AMP-binding_CS"/>
</dbReference>
<dbReference type="Proteomes" id="UP000532440">
    <property type="component" value="Unassembled WGS sequence"/>
</dbReference>
<dbReference type="InterPro" id="IPR025110">
    <property type="entry name" value="AMP-bd_C"/>
</dbReference>
<dbReference type="InterPro" id="IPR045851">
    <property type="entry name" value="AMP-bd_C_sf"/>
</dbReference>
<comment type="caution">
    <text evidence="4">The sequence shown here is derived from an EMBL/GenBank/DDBJ whole genome shotgun (WGS) entry which is preliminary data.</text>
</comment>
<feature type="domain" description="AMP-binding enzyme C-terminal" evidence="3">
    <location>
        <begin position="421"/>
        <end position="496"/>
    </location>
</feature>
<evidence type="ECO:0000259" key="2">
    <source>
        <dbReference type="Pfam" id="PF00501"/>
    </source>
</evidence>
<feature type="region of interest" description="Disordered" evidence="1">
    <location>
        <begin position="157"/>
        <end position="180"/>
    </location>
</feature>
<gene>
    <name evidence="4" type="ORF">HNQ70_003676</name>
</gene>
<accession>A0A7W8HM82</accession>
<dbReference type="Gene3D" id="3.40.50.12780">
    <property type="entry name" value="N-terminal domain of ligase-like"/>
    <property type="match status" value="1"/>
</dbReference>
<dbReference type="InterPro" id="IPR000873">
    <property type="entry name" value="AMP-dep_synth/lig_dom"/>
</dbReference>
<evidence type="ECO:0000313" key="4">
    <source>
        <dbReference type="EMBL" id="MBB5273645.1"/>
    </source>
</evidence>
<dbReference type="Gene3D" id="3.30.300.30">
    <property type="match status" value="1"/>
</dbReference>
<dbReference type="NCBIfam" id="NF009071">
    <property type="entry name" value="PRK12406.1"/>
    <property type="match status" value="1"/>
</dbReference>
<dbReference type="Pfam" id="PF13193">
    <property type="entry name" value="AMP-binding_C"/>
    <property type="match status" value="1"/>
</dbReference>
<keyword evidence="5" id="KW-1185">Reference proteome</keyword>
<dbReference type="AlphaFoldDB" id="A0A7W8HM82"/>
<dbReference type="RefSeq" id="WP_183970485.1">
    <property type="nucleotide sequence ID" value="NZ_BAABEW010000013.1"/>
</dbReference>
<proteinExistence type="predicted"/>
<keyword evidence="4" id="KW-0436">Ligase</keyword>
<organism evidence="4 5">
    <name type="scientific">Quisquiliibacterium transsilvanicum</name>
    <dbReference type="NCBI Taxonomy" id="1549638"/>
    <lineage>
        <taxon>Bacteria</taxon>
        <taxon>Pseudomonadati</taxon>
        <taxon>Pseudomonadota</taxon>
        <taxon>Betaproteobacteria</taxon>
        <taxon>Burkholderiales</taxon>
        <taxon>Burkholderiaceae</taxon>
        <taxon>Quisquiliibacterium</taxon>
    </lineage>
</organism>
<dbReference type="GO" id="GO:0004467">
    <property type="term" value="F:long-chain fatty acid-CoA ligase activity"/>
    <property type="evidence" value="ECO:0007669"/>
    <property type="project" value="UniProtKB-EC"/>
</dbReference>
<evidence type="ECO:0000313" key="5">
    <source>
        <dbReference type="Proteomes" id="UP000532440"/>
    </source>
</evidence>